<dbReference type="GO" id="GO:0050568">
    <property type="term" value="F:protein-glutamine glutaminase activity"/>
    <property type="evidence" value="ECO:0007669"/>
    <property type="project" value="UniProtKB-UniRule"/>
</dbReference>
<dbReference type="InterPro" id="IPR038592">
    <property type="entry name" value="CheD-like_sf"/>
</dbReference>
<dbReference type="RefSeq" id="WP_133590979.1">
    <property type="nucleotide sequence ID" value="NZ_SNVV01000007.1"/>
</dbReference>
<evidence type="ECO:0000313" key="5">
    <source>
        <dbReference type="Proteomes" id="UP000295129"/>
    </source>
</evidence>
<dbReference type="HAMAP" id="MF_01440">
    <property type="entry name" value="CheD"/>
    <property type="match status" value="1"/>
</dbReference>
<dbReference type="Pfam" id="PF03975">
    <property type="entry name" value="CheD"/>
    <property type="match status" value="1"/>
</dbReference>
<protein>
    <recommendedName>
        <fullName evidence="3">Probable chemoreceptor glutamine deamidase CheD</fullName>
        <ecNumber evidence="3">3.5.1.44</ecNumber>
    </recommendedName>
</protein>
<dbReference type="CDD" id="cd16352">
    <property type="entry name" value="CheD"/>
    <property type="match status" value="1"/>
</dbReference>
<dbReference type="AlphaFoldDB" id="A0A4R6E3L6"/>
<dbReference type="Gene3D" id="3.30.1330.200">
    <property type="match status" value="1"/>
</dbReference>
<evidence type="ECO:0000256" key="1">
    <source>
        <dbReference type="ARBA" id="ARBA00022500"/>
    </source>
</evidence>
<comment type="caution">
    <text evidence="4">The sequence shown here is derived from an EMBL/GenBank/DDBJ whole genome shotgun (WGS) entry which is preliminary data.</text>
</comment>
<dbReference type="OrthoDB" id="9807202at2"/>
<comment type="similarity">
    <text evidence="3">Belongs to the CheD family.</text>
</comment>
<name>A0A4R6E3L6_9RHOO</name>
<comment type="catalytic activity">
    <reaction evidence="3">
        <text>L-glutaminyl-[protein] + H2O = L-glutamyl-[protein] + NH4(+)</text>
        <dbReference type="Rhea" id="RHEA:16441"/>
        <dbReference type="Rhea" id="RHEA-COMP:10207"/>
        <dbReference type="Rhea" id="RHEA-COMP:10208"/>
        <dbReference type="ChEBI" id="CHEBI:15377"/>
        <dbReference type="ChEBI" id="CHEBI:28938"/>
        <dbReference type="ChEBI" id="CHEBI:29973"/>
        <dbReference type="ChEBI" id="CHEBI:30011"/>
        <dbReference type="EC" id="3.5.1.44"/>
    </reaction>
</comment>
<dbReference type="Proteomes" id="UP000295129">
    <property type="component" value="Unassembled WGS sequence"/>
</dbReference>
<proteinExistence type="inferred from homology"/>
<keyword evidence="1 3" id="KW-0145">Chemotaxis</keyword>
<dbReference type="InterPro" id="IPR011324">
    <property type="entry name" value="Cytotoxic_necrot_fac-like_cat"/>
</dbReference>
<dbReference type="EMBL" id="SNVV01000007">
    <property type="protein sequence ID" value="TDN51418.1"/>
    <property type="molecule type" value="Genomic_DNA"/>
</dbReference>
<dbReference type="GO" id="GO:0006935">
    <property type="term" value="P:chemotaxis"/>
    <property type="evidence" value="ECO:0007669"/>
    <property type="project" value="UniProtKB-UniRule"/>
</dbReference>
<evidence type="ECO:0000256" key="3">
    <source>
        <dbReference type="HAMAP-Rule" id="MF_01440"/>
    </source>
</evidence>
<gene>
    <name evidence="3" type="primary">cheD</name>
    <name evidence="4" type="ORF">C7389_107153</name>
</gene>
<accession>A0A4R6E3L6</accession>
<keyword evidence="5" id="KW-1185">Reference proteome</keyword>
<dbReference type="PANTHER" id="PTHR35147">
    <property type="entry name" value="CHEMORECEPTOR GLUTAMINE DEAMIDASE CHED-RELATED"/>
    <property type="match status" value="1"/>
</dbReference>
<dbReference type="PANTHER" id="PTHR35147:SF3">
    <property type="entry name" value="CHEMORECEPTOR GLUTAMINE DEAMIDASE CHED 1-RELATED"/>
    <property type="match status" value="1"/>
</dbReference>
<comment type="function">
    <text evidence="3">Probably deamidates glutamine residues to glutamate on methyl-accepting chemotaxis receptors (MCPs), playing an important role in chemotaxis.</text>
</comment>
<reference evidence="4 5" key="1">
    <citation type="submission" date="2019-03" db="EMBL/GenBank/DDBJ databases">
        <title>Genomic Encyclopedia of Type Strains, Phase IV (KMG-IV): sequencing the most valuable type-strain genomes for metagenomic binning, comparative biology and taxonomic classification.</title>
        <authorList>
            <person name="Goeker M."/>
        </authorList>
    </citation>
    <scope>NUCLEOTIDE SEQUENCE [LARGE SCALE GENOMIC DNA]</scope>
    <source>
        <strain evidence="4 5">DSM 12121</strain>
    </source>
</reference>
<sequence length="166" mass="18843">MGAAECYLGMGEFQFANRPLRLRTLLGSCVAIVLWHPERSMGGMCHYMLPSRQQAPGMPPDGRYGDEAMMLFDQAIARYRSQATDYRAQVFGGGNMFPRQQTEGSTLDIGRRNIDTARRLLAERGIPIVAEHLGGYGHRKLVFDVHSGKVWLLFQEENRPYPRRPQ</sequence>
<evidence type="ECO:0000313" key="4">
    <source>
        <dbReference type="EMBL" id="TDN51418.1"/>
    </source>
</evidence>
<dbReference type="SUPFAM" id="SSF64438">
    <property type="entry name" value="CNF1/YfiH-like putative cysteine hydrolases"/>
    <property type="match status" value="1"/>
</dbReference>
<keyword evidence="2 3" id="KW-0378">Hydrolase</keyword>
<organism evidence="4 5">
    <name type="scientific">Azoarcus indigens</name>
    <dbReference type="NCBI Taxonomy" id="29545"/>
    <lineage>
        <taxon>Bacteria</taxon>
        <taxon>Pseudomonadati</taxon>
        <taxon>Pseudomonadota</taxon>
        <taxon>Betaproteobacteria</taxon>
        <taxon>Rhodocyclales</taxon>
        <taxon>Zoogloeaceae</taxon>
        <taxon>Azoarcus</taxon>
    </lineage>
</organism>
<dbReference type="EC" id="3.5.1.44" evidence="3"/>
<dbReference type="InterPro" id="IPR005659">
    <property type="entry name" value="Chemorcpt_Glu_NH3ase_CheD"/>
</dbReference>
<evidence type="ECO:0000256" key="2">
    <source>
        <dbReference type="ARBA" id="ARBA00022801"/>
    </source>
</evidence>